<dbReference type="SUPFAM" id="SSF57716">
    <property type="entry name" value="Glucocorticoid receptor-like (DNA-binding domain)"/>
    <property type="match status" value="1"/>
</dbReference>
<evidence type="ECO:0000256" key="2">
    <source>
        <dbReference type="ARBA" id="ARBA00022771"/>
    </source>
</evidence>
<keyword evidence="8" id="KW-1185">Reference proteome</keyword>
<evidence type="ECO:0000313" key="8">
    <source>
        <dbReference type="Proteomes" id="UP001162164"/>
    </source>
</evidence>
<dbReference type="Pfam" id="PF13412">
    <property type="entry name" value="HTH_24"/>
    <property type="match status" value="1"/>
</dbReference>
<dbReference type="InterPro" id="IPR006612">
    <property type="entry name" value="THAP_Znf"/>
</dbReference>
<dbReference type="PANTHER" id="PTHR47326:SF1">
    <property type="entry name" value="HTH PSQ-TYPE DOMAIN-CONTAINING PROTEIN"/>
    <property type="match status" value="1"/>
</dbReference>
<keyword evidence="3" id="KW-0862">Zinc</keyword>
<evidence type="ECO:0000259" key="6">
    <source>
        <dbReference type="PROSITE" id="PS50950"/>
    </source>
</evidence>
<keyword evidence="4 5" id="KW-0238">DNA-binding</keyword>
<dbReference type="PROSITE" id="PS50950">
    <property type="entry name" value="ZF_THAP"/>
    <property type="match status" value="1"/>
</dbReference>
<organism evidence="7 8">
    <name type="scientific">Molorchus minor</name>
    <dbReference type="NCBI Taxonomy" id="1323400"/>
    <lineage>
        <taxon>Eukaryota</taxon>
        <taxon>Metazoa</taxon>
        <taxon>Ecdysozoa</taxon>
        <taxon>Arthropoda</taxon>
        <taxon>Hexapoda</taxon>
        <taxon>Insecta</taxon>
        <taxon>Pterygota</taxon>
        <taxon>Neoptera</taxon>
        <taxon>Endopterygota</taxon>
        <taxon>Coleoptera</taxon>
        <taxon>Polyphaga</taxon>
        <taxon>Cucujiformia</taxon>
        <taxon>Chrysomeloidea</taxon>
        <taxon>Cerambycidae</taxon>
        <taxon>Lamiinae</taxon>
        <taxon>Monochamini</taxon>
        <taxon>Molorchus</taxon>
    </lineage>
</organism>
<dbReference type="Pfam" id="PF05485">
    <property type="entry name" value="THAP"/>
    <property type="match status" value="1"/>
</dbReference>
<dbReference type="Proteomes" id="UP001162164">
    <property type="component" value="Unassembled WGS sequence"/>
</dbReference>
<accession>A0ABQ9J4S7</accession>
<evidence type="ECO:0000256" key="4">
    <source>
        <dbReference type="ARBA" id="ARBA00023125"/>
    </source>
</evidence>
<proteinExistence type="predicted"/>
<protein>
    <recommendedName>
        <fullName evidence="6">THAP-type domain-containing protein</fullName>
    </recommendedName>
</protein>
<comment type="caution">
    <text evidence="7">The sequence shown here is derived from an EMBL/GenBank/DDBJ whole genome shotgun (WGS) entry which is preliminary data.</text>
</comment>
<sequence length="336" mass="38612">MKHIVQNPTIDESLIDLIVMPDQICAVALCKSNRLTLKKKGVNLAFHRFPKGNDLVSSTIRKEWINRKREDKFNLDTSSICGLHFTTNDNERDLQNELLGKFYYIKFFHNLRGTFTGPGIASSLKQPPGPLTHLEINELENYLEELPVNEYLLYVFISTGPEQFLTYITIASYTGQGQGPGGAVISQLWSFSLQFGIEEIGPKRPVLEKTCKSDVKNCEISCGSGRDVAAETVRRYVERPNRFHPTPRRFVYVIQRARDTVQIQEHRGQHAGRARRLHMLQTKEEVLDIVEDDPSTSTREIARQVNVSQDKVWKTLRENQLYPFHNNDTRTGLYNF</sequence>
<dbReference type="PANTHER" id="PTHR47326">
    <property type="entry name" value="TRANSPOSABLE ELEMENT TC3 TRANSPOSASE-LIKE PROTEIN"/>
    <property type="match status" value="1"/>
</dbReference>
<name>A0ABQ9J4S7_9CUCU</name>
<gene>
    <name evidence="7" type="ORF">NQ317_006481</name>
</gene>
<evidence type="ECO:0000256" key="1">
    <source>
        <dbReference type="ARBA" id="ARBA00022723"/>
    </source>
</evidence>
<dbReference type="EMBL" id="JAPWTJ010001243">
    <property type="protein sequence ID" value="KAJ8973090.1"/>
    <property type="molecule type" value="Genomic_DNA"/>
</dbReference>
<keyword evidence="2 5" id="KW-0863">Zinc-finger</keyword>
<reference evidence="7" key="1">
    <citation type="journal article" date="2023" name="Insect Mol. Biol.">
        <title>Genome sequencing provides insights into the evolution of gene families encoding plant cell wall-degrading enzymes in longhorned beetles.</title>
        <authorList>
            <person name="Shin N.R."/>
            <person name="Okamura Y."/>
            <person name="Kirsch R."/>
            <person name="Pauchet Y."/>
        </authorList>
    </citation>
    <scope>NUCLEOTIDE SEQUENCE</scope>
    <source>
        <strain evidence="7">MMC_N1</strain>
    </source>
</reference>
<evidence type="ECO:0000256" key="5">
    <source>
        <dbReference type="PROSITE-ProRule" id="PRU00309"/>
    </source>
</evidence>
<evidence type="ECO:0000313" key="7">
    <source>
        <dbReference type="EMBL" id="KAJ8973090.1"/>
    </source>
</evidence>
<evidence type="ECO:0000256" key="3">
    <source>
        <dbReference type="ARBA" id="ARBA00022833"/>
    </source>
</evidence>
<keyword evidence="1" id="KW-0479">Metal-binding</keyword>
<feature type="domain" description="THAP-type" evidence="6">
    <location>
        <begin position="20"/>
        <end position="103"/>
    </location>
</feature>